<proteinExistence type="predicted"/>
<dbReference type="RefSeq" id="WP_230476700.1">
    <property type="nucleotide sequence ID" value="NZ_CP072842.1"/>
</dbReference>
<sequence>MALNDAEFIQAVIDLQDEMIESENYEASKLIYAQKLLAIIKNYLMSGTVIITGTSNQGAFTGTGNIE</sequence>
<name>A0ABX7XDY1_9FLAO</name>
<evidence type="ECO:0000313" key="2">
    <source>
        <dbReference type="Proteomes" id="UP000672011"/>
    </source>
</evidence>
<organism evidence="1 2">
    <name type="scientific">Faecalibacter bovis</name>
    <dbReference type="NCBI Taxonomy" id="2898187"/>
    <lineage>
        <taxon>Bacteria</taxon>
        <taxon>Pseudomonadati</taxon>
        <taxon>Bacteroidota</taxon>
        <taxon>Flavobacteriia</taxon>
        <taxon>Flavobacteriales</taxon>
        <taxon>Weeksellaceae</taxon>
        <taxon>Faecalibacter</taxon>
    </lineage>
</organism>
<keyword evidence="2" id="KW-1185">Reference proteome</keyword>
<accession>A0ABX7XDY1</accession>
<reference evidence="1 2" key="1">
    <citation type="journal article" date="2021" name="Int. J. Syst. Evol. Microbiol.">
        <title>Faecalibacter bovis sp. nov., isolated from cow faeces.</title>
        <authorList>
            <person name="Li F."/>
            <person name="Zhao W."/>
            <person name="Hong Q."/>
            <person name="Shao Q."/>
            <person name="Song J."/>
            <person name="Yang S."/>
        </authorList>
    </citation>
    <scope>NUCLEOTIDE SEQUENCE [LARGE SCALE GENOMIC DNA]</scope>
    <source>
        <strain evidence="1 2">ZY171143</strain>
    </source>
</reference>
<evidence type="ECO:0000313" key="1">
    <source>
        <dbReference type="EMBL" id="QTV06060.1"/>
    </source>
</evidence>
<gene>
    <name evidence="1" type="ORF">J9309_01545</name>
</gene>
<reference evidence="2" key="2">
    <citation type="submission" date="2021-04" db="EMBL/GenBank/DDBJ databases">
        <title>Taxonomy of Flavobacteriaceae bacterium ZY171143.</title>
        <authorList>
            <person name="Li F."/>
        </authorList>
    </citation>
    <scope>NUCLEOTIDE SEQUENCE [LARGE SCALE GENOMIC DNA]</scope>
    <source>
        <strain evidence="2">ZY171143</strain>
    </source>
</reference>
<dbReference type="Proteomes" id="UP000672011">
    <property type="component" value="Chromosome"/>
</dbReference>
<protein>
    <submittedName>
        <fullName evidence="1">Uncharacterized protein</fullName>
    </submittedName>
</protein>
<dbReference type="EMBL" id="CP072842">
    <property type="protein sequence ID" value="QTV06060.1"/>
    <property type="molecule type" value="Genomic_DNA"/>
</dbReference>